<accession>A0AAV9CET0</accession>
<dbReference type="AlphaFoldDB" id="A0AAV9CET0"/>
<reference evidence="1" key="1">
    <citation type="journal article" date="2023" name="Nat. Commun.">
        <title>Diploid and tetraploid genomes of Acorus and the evolution of monocots.</title>
        <authorList>
            <person name="Ma L."/>
            <person name="Liu K.W."/>
            <person name="Li Z."/>
            <person name="Hsiao Y.Y."/>
            <person name="Qi Y."/>
            <person name="Fu T."/>
            <person name="Tang G.D."/>
            <person name="Zhang D."/>
            <person name="Sun W.H."/>
            <person name="Liu D.K."/>
            <person name="Li Y."/>
            <person name="Chen G.Z."/>
            <person name="Liu X.D."/>
            <person name="Liao X.Y."/>
            <person name="Jiang Y.T."/>
            <person name="Yu X."/>
            <person name="Hao Y."/>
            <person name="Huang J."/>
            <person name="Zhao X.W."/>
            <person name="Ke S."/>
            <person name="Chen Y.Y."/>
            <person name="Wu W.L."/>
            <person name="Hsu J.L."/>
            <person name="Lin Y.F."/>
            <person name="Huang M.D."/>
            <person name="Li C.Y."/>
            <person name="Huang L."/>
            <person name="Wang Z.W."/>
            <person name="Zhao X."/>
            <person name="Zhong W.Y."/>
            <person name="Peng D.H."/>
            <person name="Ahmad S."/>
            <person name="Lan S."/>
            <person name="Zhang J.S."/>
            <person name="Tsai W.C."/>
            <person name="Van de Peer Y."/>
            <person name="Liu Z.J."/>
        </authorList>
    </citation>
    <scope>NUCLEOTIDE SEQUENCE</scope>
    <source>
        <strain evidence="1">CP</strain>
    </source>
</reference>
<name>A0AAV9CET0_ACOCL</name>
<evidence type="ECO:0000313" key="1">
    <source>
        <dbReference type="EMBL" id="KAK1287650.1"/>
    </source>
</evidence>
<reference evidence="1" key="2">
    <citation type="submission" date="2023-06" db="EMBL/GenBank/DDBJ databases">
        <authorList>
            <person name="Ma L."/>
            <person name="Liu K.-W."/>
            <person name="Li Z."/>
            <person name="Hsiao Y.-Y."/>
            <person name="Qi Y."/>
            <person name="Fu T."/>
            <person name="Tang G."/>
            <person name="Zhang D."/>
            <person name="Sun W.-H."/>
            <person name="Liu D.-K."/>
            <person name="Li Y."/>
            <person name="Chen G.-Z."/>
            <person name="Liu X.-D."/>
            <person name="Liao X.-Y."/>
            <person name="Jiang Y.-T."/>
            <person name="Yu X."/>
            <person name="Hao Y."/>
            <person name="Huang J."/>
            <person name="Zhao X.-W."/>
            <person name="Ke S."/>
            <person name="Chen Y.-Y."/>
            <person name="Wu W.-L."/>
            <person name="Hsu J.-L."/>
            <person name="Lin Y.-F."/>
            <person name="Huang M.-D."/>
            <person name="Li C.-Y."/>
            <person name="Huang L."/>
            <person name="Wang Z.-W."/>
            <person name="Zhao X."/>
            <person name="Zhong W.-Y."/>
            <person name="Peng D.-H."/>
            <person name="Ahmad S."/>
            <person name="Lan S."/>
            <person name="Zhang J.-S."/>
            <person name="Tsai W.-C."/>
            <person name="Van De Peer Y."/>
            <person name="Liu Z.-J."/>
        </authorList>
    </citation>
    <scope>NUCLEOTIDE SEQUENCE</scope>
    <source>
        <strain evidence="1">CP</strain>
        <tissue evidence="1">Leaves</tissue>
    </source>
</reference>
<organism evidence="1 2">
    <name type="scientific">Acorus calamus</name>
    <name type="common">Sweet flag</name>
    <dbReference type="NCBI Taxonomy" id="4465"/>
    <lineage>
        <taxon>Eukaryota</taxon>
        <taxon>Viridiplantae</taxon>
        <taxon>Streptophyta</taxon>
        <taxon>Embryophyta</taxon>
        <taxon>Tracheophyta</taxon>
        <taxon>Spermatophyta</taxon>
        <taxon>Magnoliopsida</taxon>
        <taxon>Liliopsida</taxon>
        <taxon>Acoraceae</taxon>
        <taxon>Acorus</taxon>
    </lineage>
</organism>
<keyword evidence="2" id="KW-1185">Reference proteome</keyword>
<sequence>MEVTKIINCKSLLQMEVIQDREEPPVHAKQNNNSVCACLCEAYSANFPSLESLVARIHKDREIVEKSIDLPAYACYEDARYLKSASHLNNCRETNMQKPRFALSVKRVML</sequence>
<evidence type="ECO:0000313" key="2">
    <source>
        <dbReference type="Proteomes" id="UP001180020"/>
    </source>
</evidence>
<comment type="caution">
    <text evidence="1">The sequence shown here is derived from an EMBL/GenBank/DDBJ whole genome shotgun (WGS) entry which is preliminary data.</text>
</comment>
<proteinExistence type="predicted"/>
<dbReference type="Proteomes" id="UP001180020">
    <property type="component" value="Unassembled WGS sequence"/>
</dbReference>
<gene>
    <name evidence="1" type="ORF">QJS10_CPB19g00105</name>
</gene>
<protein>
    <submittedName>
        <fullName evidence="1">Uncharacterized protein</fullName>
    </submittedName>
</protein>
<dbReference type="EMBL" id="JAUJYO010000019">
    <property type="protein sequence ID" value="KAK1287650.1"/>
    <property type="molecule type" value="Genomic_DNA"/>
</dbReference>